<keyword evidence="1" id="KW-1133">Transmembrane helix</keyword>
<evidence type="ECO:0000256" key="1">
    <source>
        <dbReference type="SAM" id="Phobius"/>
    </source>
</evidence>
<keyword evidence="1" id="KW-0812">Transmembrane</keyword>
<feature type="transmembrane region" description="Helical" evidence="1">
    <location>
        <begin position="258"/>
        <end position="275"/>
    </location>
</feature>
<dbReference type="Pfam" id="PF14258">
    <property type="entry name" value="DUF4350"/>
    <property type="match status" value="1"/>
</dbReference>
<accession>A0A1H7TFN2</accession>
<protein>
    <recommendedName>
        <fullName evidence="2">DUF4350 domain-containing protein</fullName>
    </recommendedName>
</protein>
<keyword evidence="4" id="KW-1185">Reference proteome</keyword>
<dbReference type="Proteomes" id="UP000199421">
    <property type="component" value="Unassembled WGS sequence"/>
</dbReference>
<dbReference type="OrthoDB" id="1111222at2"/>
<sequence>MKDLKIYLIVAFFMLGLYLFVEYNKPIPLDWTPTFNRTDKIPFGTYVLYHELPQLFKAGITSARESITETLQKADTSSLLIIAPSIDISTVDYQRMREHMNKGNDIFIAANNFNHSLLDSLNLALQSRDILFAKDSLRFHFLNPRLDSTKNYKFDRGMASHYFSKFDTTKTIVLARNNKGDANFLRYQYGSGSLYLLASPDFFSNYALLNTEGALFAATALSYLNPDRQLLYDEFQLLGMRGAKSVLRVIFENPALKWAYYITLLGLVLFVLYEIKRRQRVIPLVDPMSNTSVEFAKVVGSIYYQQRDNKDIANKKVIYLLNYIRTNYRLKTRDLNDEFQELLIQRSGANADTVRELIKEIKAIYKGKYLNDQELIELNNNIEAFYDQSGTYGTRIF</sequence>
<dbReference type="InterPro" id="IPR025646">
    <property type="entry name" value="DUF4350"/>
</dbReference>
<evidence type="ECO:0000313" key="4">
    <source>
        <dbReference type="Proteomes" id="UP000199421"/>
    </source>
</evidence>
<name>A0A1H7TFN2_OLID1</name>
<dbReference type="STRING" id="407022.SAMN05661044_03503"/>
<gene>
    <name evidence="3" type="ORF">SAMN05661044_03503</name>
</gene>
<evidence type="ECO:0000259" key="2">
    <source>
        <dbReference type="Pfam" id="PF14258"/>
    </source>
</evidence>
<dbReference type="RefSeq" id="WP_093326704.1">
    <property type="nucleotide sequence ID" value="NZ_FOAF01000004.1"/>
</dbReference>
<dbReference type="EMBL" id="FOAF01000004">
    <property type="protein sequence ID" value="SEL83488.1"/>
    <property type="molecule type" value="Genomic_DNA"/>
</dbReference>
<proteinExistence type="predicted"/>
<keyword evidence="1" id="KW-0472">Membrane</keyword>
<dbReference type="AlphaFoldDB" id="A0A1H7TFN2"/>
<organism evidence="3 4">
    <name type="scientific">Olivibacter domesticus</name>
    <name type="common">Pseudosphingobacterium domesticum</name>
    <dbReference type="NCBI Taxonomy" id="407022"/>
    <lineage>
        <taxon>Bacteria</taxon>
        <taxon>Pseudomonadati</taxon>
        <taxon>Bacteroidota</taxon>
        <taxon>Sphingobacteriia</taxon>
        <taxon>Sphingobacteriales</taxon>
        <taxon>Sphingobacteriaceae</taxon>
        <taxon>Olivibacter</taxon>
    </lineage>
</organism>
<evidence type="ECO:0000313" key="3">
    <source>
        <dbReference type="EMBL" id="SEL83488.1"/>
    </source>
</evidence>
<reference evidence="4" key="1">
    <citation type="submission" date="2016-10" db="EMBL/GenBank/DDBJ databases">
        <authorList>
            <person name="Varghese N."/>
            <person name="Submissions S."/>
        </authorList>
    </citation>
    <scope>NUCLEOTIDE SEQUENCE [LARGE SCALE GENOMIC DNA]</scope>
    <source>
        <strain evidence="4">DSM 18733</strain>
    </source>
</reference>
<feature type="transmembrane region" description="Helical" evidence="1">
    <location>
        <begin position="6"/>
        <end position="23"/>
    </location>
</feature>
<feature type="domain" description="DUF4350" evidence="2">
    <location>
        <begin position="39"/>
        <end position="218"/>
    </location>
</feature>